<evidence type="ECO:0000256" key="1">
    <source>
        <dbReference type="SAM" id="Phobius"/>
    </source>
</evidence>
<name>A0ABV1A5G3_9TELE</name>
<feature type="transmembrane region" description="Helical" evidence="1">
    <location>
        <begin position="20"/>
        <end position="47"/>
    </location>
</feature>
<comment type="caution">
    <text evidence="2">The sequence shown here is derived from an EMBL/GenBank/DDBJ whole genome shotgun (WGS) entry which is preliminary data.</text>
</comment>
<evidence type="ECO:0000313" key="2">
    <source>
        <dbReference type="EMBL" id="MEQ2313797.1"/>
    </source>
</evidence>
<keyword evidence="1" id="KW-0812">Transmembrane</keyword>
<gene>
    <name evidence="2" type="ORF">AMECASPLE_005674</name>
</gene>
<reference evidence="2 3" key="1">
    <citation type="submission" date="2021-06" db="EMBL/GenBank/DDBJ databases">
        <authorList>
            <person name="Palmer J.M."/>
        </authorList>
    </citation>
    <scope>NUCLEOTIDE SEQUENCE [LARGE SCALE GENOMIC DNA]</scope>
    <source>
        <strain evidence="2 3">AS_MEX2019</strain>
        <tissue evidence="2">Muscle</tissue>
    </source>
</reference>
<keyword evidence="3" id="KW-1185">Reference proteome</keyword>
<proteinExistence type="predicted"/>
<dbReference type="EMBL" id="JAHRIP010084903">
    <property type="protein sequence ID" value="MEQ2313797.1"/>
    <property type="molecule type" value="Genomic_DNA"/>
</dbReference>
<evidence type="ECO:0000313" key="3">
    <source>
        <dbReference type="Proteomes" id="UP001469553"/>
    </source>
</evidence>
<protein>
    <submittedName>
        <fullName evidence="2">Uncharacterized protein</fullName>
    </submittedName>
</protein>
<organism evidence="2 3">
    <name type="scientific">Ameca splendens</name>
    <dbReference type="NCBI Taxonomy" id="208324"/>
    <lineage>
        <taxon>Eukaryota</taxon>
        <taxon>Metazoa</taxon>
        <taxon>Chordata</taxon>
        <taxon>Craniata</taxon>
        <taxon>Vertebrata</taxon>
        <taxon>Euteleostomi</taxon>
        <taxon>Actinopterygii</taxon>
        <taxon>Neopterygii</taxon>
        <taxon>Teleostei</taxon>
        <taxon>Neoteleostei</taxon>
        <taxon>Acanthomorphata</taxon>
        <taxon>Ovalentaria</taxon>
        <taxon>Atherinomorphae</taxon>
        <taxon>Cyprinodontiformes</taxon>
        <taxon>Goodeidae</taxon>
        <taxon>Ameca</taxon>
    </lineage>
</organism>
<sequence>MDYLTRKQPGSRLSNVSLCGTYSASLVLIKFMCTLPSTTFNLFFVLLSELNRRLPGGHPGWPRWLHFALASLLGSPQERPSTHTYPTPNSGTSPAGLFRTRILRRPFNLTCPPSTSPLTLSPHSKL</sequence>
<dbReference type="Proteomes" id="UP001469553">
    <property type="component" value="Unassembled WGS sequence"/>
</dbReference>
<keyword evidence="1" id="KW-0472">Membrane</keyword>
<keyword evidence="1" id="KW-1133">Transmembrane helix</keyword>
<accession>A0ABV1A5G3</accession>